<keyword evidence="1" id="KW-0732">Signal</keyword>
<evidence type="ECO:0008006" key="4">
    <source>
        <dbReference type="Google" id="ProtNLM"/>
    </source>
</evidence>
<accession>A0ABS9M8M9</accession>
<name>A0ABS9M8M9_9FIRM</name>
<keyword evidence="3" id="KW-1185">Reference proteome</keyword>
<feature type="signal peptide" evidence="1">
    <location>
        <begin position="1"/>
        <end position="29"/>
    </location>
</feature>
<protein>
    <recommendedName>
        <fullName evidence="4">VWA domain-containing protein</fullName>
    </recommendedName>
</protein>
<evidence type="ECO:0000256" key="1">
    <source>
        <dbReference type="SAM" id="SignalP"/>
    </source>
</evidence>
<reference evidence="2 3" key="1">
    <citation type="submission" date="2022-01" db="EMBL/GenBank/DDBJ databases">
        <title>Collection of gut derived symbiotic bacterial strains cultured from healthy donors.</title>
        <authorList>
            <person name="Lin H."/>
            <person name="Kohout C."/>
            <person name="Waligurski E."/>
            <person name="Pamer E.G."/>
        </authorList>
    </citation>
    <scope>NUCLEOTIDE SEQUENCE [LARGE SCALE GENOMIC DNA]</scope>
    <source>
        <strain evidence="2 3">DFI.3.7</strain>
    </source>
</reference>
<organism evidence="2 3">
    <name type="scientific">Intestinimonas massiliensis</name>
    <name type="common">ex Afouda et al. 2020</name>
    <dbReference type="NCBI Taxonomy" id="1673721"/>
    <lineage>
        <taxon>Bacteria</taxon>
        <taxon>Bacillati</taxon>
        <taxon>Bacillota</taxon>
        <taxon>Clostridia</taxon>
        <taxon>Eubacteriales</taxon>
        <taxon>Intestinimonas</taxon>
    </lineage>
</organism>
<dbReference type="EMBL" id="JAKNJB010000010">
    <property type="protein sequence ID" value="MCG4526870.1"/>
    <property type="molecule type" value="Genomic_DNA"/>
</dbReference>
<proteinExistence type="predicted"/>
<sequence length="128" mass="13725">MMAKRMKRTLALALSLVMVLGLLPAAAFAARVEDEYDSTAQIVDAGGTRYFKKDGNGVAETTKEAGDAILEITKSVAGTQVENEFEITLQVKTTEDLTTIPGKTPDSAVVLVLDVSNSIWSRPPISPR</sequence>
<dbReference type="RefSeq" id="WP_238073748.1">
    <property type="nucleotide sequence ID" value="NZ_JAKNJB010000010.1"/>
</dbReference>
<gene>
    <name evidence="2" type="ORF">L0P79_07235</name>
</gene>
<feature type="chain" id="PRO_5047253440" description="VWA domain-containing protein" evidence="1">
    <location>
        <begin position="30"/>
        <end position="128"/>
    </location>
</feature>
<evidence type="ECO:0000313" key="3">
    <source>
        <dbReference type="Proteomes" id="UP001200313"/>
    </source>
</evidence>
<comment type="caution">
    <text evidence="2">The sequence shown here is derived from an EMBL/GenBank/DDBJ whole genome shotgun (WGS) entry which is preliminary data.</text>
</comment>
<evidence type="ECO:0000313" key="2">
    <source>
        <dbReference type="EMBL" id="MCG4526870.1"/>
    </source>
</evidence>
<dbReference type="Proteomes" id="UP001200313">
    <property type="component" value="Unassembled WGS sequence"/>
</dbReference>